<dbReference type="Proteomes" id="UP001139011">
    <property type="component" value="Unassembled WGS sequence"/>
</dbReference>
<feature type="transmembrane region" description="Helical" evidence="6">
    <location>
        <begin position="378"/>
        <end position="395"/>
    </location>
</feature>
<dbReference type="AlphaFoldDB" id="A0A9X2BEN9"/>
<evidence type="ECO:0000256" key="4">
    <source>
        <dbReference type="ARBA" id="ARBA00022989"/>
    </source>
</evidence>
<keyword evidence="3 6" id="KW-0812">Transmembrane</keyword>
<comment type="subcellular location">
    <subcellularLocation>
        <location evidence="1">Cell membrane</location>
        <topology evidence="1">Multi-pass membrane protein</topology>
    </subcellularLocation>
</comment>
<feature type="transmembrane region" description="Helical" evidence="6">
    <location>
        <begin position="88"/>
        <end position="114"/>
    </location>
</feature>
<keyword evidence="4 6" id="KW-1133">Transmembrane helix</keyword>
<dbReference type="RefSeq" id="WP_248254062.1">
    <property type="nucleotide sequence ID" value="NZ_JAIWJX010000002.1"/>
</dbReference>
<dbReference type="EMBL" id="JAIWJX010000002">
    <property type="protein sequence ID" value="MCK6258821.1"/>
    <property type="molecule type" value="Genomic_DNA"/>
</dbReference>
<dbReference type="PANTHER" id="PTHR30250">
    <property type="entry name" value="PST FAMILY PREDICTED COLANIC ACID TRANSPORTER"/>
    <property type="match status" value="1"/>
</dbReference>
<evidence type="ECO:0000256" key="6">
    <source>
        <dbReference type="SAM" id="Phobius"/>
    </source>
</evidence>
<keyword evidence="5 6" id="KW-0472">Membrane</keyword>
<gene>
    <name evidence="7" type="ORF">LCY76_19825</name>
</gene>
<feature type="transmembrane region" description="Helical" evidence="6">
    <location>
        <begin position="21"/>
        <end position="46"/>
    </location>
</feature>
<keyword evidence="8" id="KW-1185">Reference proteome</keyword>
<evidence type="ECO:0000313" key="7">
    <source>
        <dbReference type="EMBL" id="MCK6258821.1"/>
    </source>
</evidence>
<keyword evidence="2" id="KW-1003">Cell membrane</keyword>
<evidence type="ECO:0000313" key="8">
    <source>
        <dbReference type="Proteomes" id="UP001139011"/>
    </source>
</evidence>
<feature type="transmembrane region" description="Helical" evidence="6">
    <location>
        <begin position="353"/>
        <end position="371"/>
    </location>
</feature>
<sequence>MIAKVVQPLKKLGNTNVKSRFLKNILVLAGGTAFAQGLLALCSPVLTRLYTPADFGLLQTYVSVLSIAAVIASWRYEMTIPLPKSDRTAASLLVLSMMITFFMGGVMAVIFFLFQHELEKFQTFQSLIDYLWLLLLSFLGVGIYQSLNYWAVRKGAFKDIARTKVTQSFGQIAIQVVFGLLMFRPSGLLLGDAAGRVMGSGRLSLSLLKEDSKVLKEITVKSIIESAKRYRSFPLISSWSALLNGIGQQLAPLLIISFFGAAAGGWFALGQRVIGMPMLLIGKSVSQVYFGEASDRLKKNEGIMDLYQKTAVKLFLIGVLPIAVLFVGSPYLFSLFFGTEWREAGLYVQSLSLMFLGHFVVVPLSQTLYIIEKQSWQFYWDLGRVVIILAIFMVVKDMGMSAGTAVMIYGMFMFAMYAAHYLLTVAAIKQMDRAGS</sequence>
<accession>A0A9X2BEN9</accession>
<feature type="transmembrane region" description="Helical" evidence="6">
    <location>
        <begin position="407"/>
        <end position="428"/>
    </location>
</feature>
<dbReference type="InterPro" id="IPR050833">
    <property type="entry name" value="Poly_Biosynth_Transport"/>
</dbReference>
<evidence type="ECO:0000256" key="5">
    <source>
        <dbReference type="ARBA" id="ARBA00023136"/>
    </source>
</evidence>
<comment type="caution">
    <text evidence="7">The sequence shown here is derived from an EMBL/GenBank/DDBJ whole genome shotgun (WGS) entry which is preliminary data.</text>
</comment>
<protein>
    <submittedName>
        <fullName evidence="7">Lipopolysaccharide biosynthesis protein</fullName>
    </submittedName>
</protein>
<organism evidence="7 8">
    <name type="scientific">Fictibacillus marinisediminis</name>
    <dbReference type="NCBI Taxonomy" id="2878389"/>
    <lineage>
        <taxon>Bacteria</taxon>
        <taxon>Bacillati</taxon>
        <taxon>Bacillota</taxon>
        <taxon>Bacilli</taxon>
        <taxon>Bacillales</taxon>
        <taxon>Fictibacillaceae</taxon>
        <taxon>Fictibacillus</taxon>
    </lineage>
</organism>
<evidence type="ECO:0000256" key="1">
    <source>
        <dbReference type="ARBA" id="ARBA00004651"/>
    </source>
</evidence>
<feature type="transmembrane region" description="Helical" evidence="6">
    <location>
        <begin position="130"/>
        <end position="151"/>
    </location>
</feature>
<dbReference type="GO" id="GO:0005886">
    <property type="term" value="C:plasma membrane"/>
    <property type="evidence" value="ECO:0007669"/>
    <property type="project" value="UniProtKB-SubCell"/>
</dbReference>
<reference evidence="7" key="1">
    <citation type="submission" date="2021-09" db="EMBL/GenBank/DDBJ databases">
        <title>Genome analysis of Fictibacillus sp. KIGAM418 isolated from marine sediment.</title>
        <authorList>
            <person name="Seo M.-J."/>
            <person name="Cho E.-S."/>
            <person name="Hwang C.Y."/>
        </authorList>
    </citation>
    <scope>NUCLEOTIDE SEQUENCE</scope>
    <source>
        <strain evidence="7">KIGAM418</strain>
    </source>
</reference>
<feature type="transmembrane region" description="Helical" evidence="6">
    <location>
        <begin position="58"/>
        <end position="76"/>
    </location>
</feature>
<dbReference type="PANTHER" id="PTHR30250:SF28">
    <property type="entry name" value="POLYSACCHARIDE BIOSYNTHESIS PROTEIN"/>
    <property type="match status" value="1"/>
</dbReference>
<evidence type="ECO:0000256" key="3">
    <source>
        <dbReference type="ARBA" id="ARBA00022692"/>
    </source>
</evidence>
<evidence type="ECO:0000256" key="2">
    <source>
        <dbReference type="ARBA" id="ARBA00022475"/>
    </source>
</evidence>
<feature type="transmembrane region" description="Helical" evidence="6">
    <location>
        <begin position="172"/>
        <end position="190"/>
    </location>
</feature>
<name>A0A9X2BEN9_9BACL</name>
<feature type="transmembrane region" description="Helical" evidence="6">
    <location>
        <begin position="250"/>
        <end position="269"/>
    </location>
</feature>
<dbReference type="Pfam" id="PF13440">
    <property type="entry name" value="Polysacc_synt_3"/>
    <property type="match status" value="1"/>
</dbReference>
<proteinExistence type="predicted"/>
<feature type="transmembrane region" description="Helical" evidence="6">
    <location>
        <begin position="314"/>
        <end position="333"/>
    </location>
</feature>